<accession>C6H307</accession>
<sequence length="153" mass="17454">MTHTLTVLGTNCVFDFSIIGAALSQCLQQQNLRVSQKLGSVTTESRTPNTAFGKARARSHLLVKQCPRMKETRAKECSSPPLCCWSILDIQEYLKLALLVHLHIADMLSEFTLWDRFDWRIICPHGSRRCLMSDMQKLALRDNSRESHDSQYG</sequence>
<dbReference type="EMBL" id="GG692419">
    <property type="protein sequence ID" value="EER45510.1"/>
    <property type="molecule type" value="Genomic_DNA"/>
</dbReference>
<dbReference type="AlphaFoldDB" id="C6H307"/>
<dbReference type="HOGENOM" id="CLU_1712761_0_0_1"/>
<gene>
    <name evidence="1" type="ORF">HCDG_01089</name>
</gene>
<protein>
    <submittedName>
        <fullName evidence="1">Uncharacterized protein</fullName>
    </submittedName>
</protein>
<dbReference type="OMA" id="CWSILDI"/>
<name>C6H307_AJECH</name>
<dbReference type="Proteomes" id="UP000002624">
    <property type="component" value="Unassembled WGS sequence"/>
</dbReference>
<dbReference type="VEuPathDB" id="FungiDB:HCDG_01089"/>
<organism evidence="1 2">
    <name type="scientific">Ajellomyces capsulatus (strain H143)</name>
    <name type="common">Darling's disease fungus</name>
    <name type="synonym">Histoplasma capsulatum</name>
    <dbReference type="NCBI Taxonomy" id="544712"/>
    <lineage>
        <taxon>Eukaryota</taxon>
        <taxon>Fungi</taxon>
        <taxon>Dikarya</taxon>
        <taxon>Ascomycota</taxon>
        <taxon>Pezizomycotina</taxon>
        <taxon>Eurotiomycetes</taxon>
        <taxon>Eurotiomycetidae</taxon>
        <taxon>Onygenales</taxon>
        <taxon>Ajellomycetaceae</taxon>
        <taxon>Histoplasma</taxon>
    </lineage>
</organism>
<proteinExistence type="predicted"/>
<evidence type="ECO:0000313" key="2">
    <source>
        <dbReference type="Proteomes" id="UP000002624"/>
    </source>
</evidence>
<evidence type="ECO:0000313" key="1">
    <source>
        <dbReference type="EMBL" id="EER45510.1"/>
    </source>
</evidence>
<reference evidence="2" key="1">
    <citation type="submission" date="2009-05" db="EMBL/GenBank/DDBJ databases">
        <title>The genome sequence of Ajellomyces capsulatus strain H143.</title>
        <authorList>
            <person name="Champion M."/>
            <person name="Cuomo C.A."/>
            <person name="Ma L.-J."/>
            <person name="Henn M.R."/>
            <person name="Sil A."/>
            <person name="Goldman B."/>
            <person name="Young S.K."/>
            <person name="Kodira C.D."/>
            <person name="Zeng Q."/>
            <person name="Koehrsen M."/>
            <person name="Alvarado L."/>
            <person name="Berlin A.M."/>
            <person name="Borenstein D."/>
            <person name="Chen Z."/>
            <person name="Engels R."/>
            <person name="Freedman E."/>
            <person name="Gellesch M."/>
            <person name="Goldberg J."/>
            <person name="Griggs A."/>
            <person name="Gujja S."/>
            <person name="Heiman D.I."/>
            <person name="Hepburn T.A."/>
            <person name="Howarth C."/>
            <person name="Jen D."/>
            <person name="Larson L."/>
            <person name="Lewis B."/>
            <person name="Mehta T."/>
            <person name="Park D."/>
            <person name="Pearson M."/>
            <person name="Roberts A."/>
            <person name="Saif S."/>
            <person name="Shea T.D."/>
            <person name="Shenoy N."/>
            <person name="Sisk P."/>
            <person name="Stolte C."/>
            <person name="Sykes S."/>
            <person name="Walk T."/>
            <person name="White J."/>
            <person name="Yandava C."/>
            <person name="Klein B."/>
            <person name="McEwen J.G."/>
            <person name="Puccia R."/>
            <person name="Goldman G.H."/>
            <person name="Felipe M.S."/>
            <person name="Nino-Vega G."/>
            <person name="San-Blas G."/>
            <person name="Taylor J.W."/>
            <person name="Mendoza L."/>
            <person name="Galagan J.E."/>
            <person name="Nusbaum C."/>
            <person name="Birren B.W."/>
        </authorList>
    </citation>
    <scope>NUCLEOTIDE SEQUENCE [LARGE SCALE GENOMIC DNA]</scope>
    <source>
        <strain evidence="2">H143</strain>
    </source>
</reference>